<comment type="caution">
    <text evidence="1">The sequence shown here is derived from an EMBL/GenBank/DDBJ whole genome shotgun (WGS) entry which is preliminary data.</text>
</comment>
<dbReference type="SUPFAM" id="SSF142906">
    <property type="entry name" value="YjbR-like"/>
    <property type="match status" value="1"/>
</dbReference>
<organism evidence="1 2">
    <name type="scientific">Methylocystis hirsuta</name>
    <dbReference type="NCBI Taxonomy" id="369798"/>
    <lineage>
        <taxon>Bacteria</taxon>
        <taxon>Pseudomonadati</taxon>
        <taxon>Pseudomonadota</taxon>
        <taxon>Alphaproteobacteria</taxon>
        <taxon>Hyphomicrobiales</taxon>
        <taxon>Methylocystaceae</taxon>
        <taxon>Methylocystis</taxon>
    </lineage>
</organism>
<name>A0A3M9XVM8_9HYPH</name>
<dbReference type="RefSeq" id="WP_123177529.1">
    <property type="nucleotide sequence ID" value="NZ_QWDD01000001.1"/>
</dbReference>
<dbReference type="OrthoDB" id="277063at2"/>
<evidence type="ECO:0000313" key="1">
    <source>
        <dbReference type="EMBL" id="RNJ51676.1"/>
    </source>
</evidence>
<accession>A0A3M9XVM8</accession>
<dbReference type="EMBL" id="QWDD01000001">
    <property type="protein sequence ID" value="RNJ51676.1"/>
    <property type="molecule type" value="Genomic_DNA"/>
</dbReference>
<dbReference type="AlphaFoldDB" id="A0A3M9XVM8"/>
<dbReference type="Pfam" id="PF04237">
    <property type="entry name" value="YjbR"/>
    <property type="match status" value="1"/>
</dbReference>
<dbReference type="InterPro" id="IPR038056">
    <property type="entry name" value="YjbR-like_sf"/>
</dbReference>
<dbReference type="InterPro" id="IPR058532">
    <property type="entry name" value="YjbR/MT2646/Rv2570-like"/>
</dbReference>
<protein>
    <submittedName>
        <fullName evidence="1">MmcQ/YjbR family DNA-binding protein</fullName>
    </submittedName>
</protein>
<gene>
    <name evidence="1" type="ORF">D1O30_09125</name>
</gene>
<sequence>MASSQDFRRIALSLEGTREAPHFDRSAFRAARIYATLAADGLTANVKFAPEEQAFKSMMAPQAFAAVPNAWGRQGWTTILLEAIDLSELRDALETAWRHAATKKPAKKKTKKKKCTN</sequence>
<dbReference type="GO" id="GO:0003677">
    <property type="term" value="F:DNA binding"/>
    <property type="evidence" value="ECO:0007669"/>
    <property type="project" value="UniProtKB-KW"/>
</dbReference>
<dbReference type="Proteomes" id="UP000268623">
    <property type="component" value="Unassembled WGS sequence"/>
</dbReference>
<keyword evidence="2" id="KW-1185">Reference proteome</keyword>
<proteinExistence type="predicted"/>
<reference evidence="1 2" key="1">
    <citation type="submission" date="2018-08" db="EMBL/GenBank/DDBJ databases">
        <title>Genome sequence of Methylocystis hirsuta CSC1, a methanotroph able to accumulate PHAs.</title>
        <authorList>
            <person name="Bordel S."/>
            <person name="Rodriguez E."/>
            <person name="Gancedo J."/>
            <person name="Munoz R."/>
        </authorList>
    </citation>
    <scope>NUCLEOTIDE SEQUENCE [LARGE SCALE GENOMIC DNA]</scope>
    <source>
        <strain evidence="1 2">CSC1</strain>
    </source>
</reference>
<dbReference type="Gene3D" id="3.90.1150.30">
    <property type="match status" value="1"/>
</dbReference>
<keyword evidence="1" id="KW-0238">DNA-binding</keyword>
<evidence type="ECO:0000313" key="2">
    <source>
        <dbReference type="Proteomes" id="UP000268623"/>
    </source>
</evidence>